<keyword evidence="3" id="KW-1185">Reference proteome</keyword>
<dbReference type="Gene3D" id="3.40.50.11350">
    <property type="match status" value="1"/>
</dbReference>
<comment type="caution">
    <text evidence="2">The sequence shown here is derived from an EMBL/GenBank/DDBJ whole genome shotgun (WGS) entry which is preliminary data.</text>
</comment>
<protein>
    <submittedName>
        <fullName evidence="2">Uncharacterized protein</fullName>
    </submittedName>
</protein>
<accession>A0AAD2G3W1</accession>
<proteinExistence type="predicted"/>
<sequence length="493" mass="56663">MENKELNHDSLPDTQGSLTEPRNLRLEQRQMAESMSSVDYFSCCGLGHRLSKMSDAHYVAKKRLNFQLRVFWATCALSPEHDDDGKEITGSSAIVQQNQTNNVEVFHFFFGPQPFSELQELQRQQAFAEAYGNYTHSNLRLNNEIPGFKKFKRQSEEFYYVPPIPVQQRSSTNDLVNTASMPPPNRTTSQELCPYHHGLEDFFQETADFHQSLKDRFVSRHQTLIDYWRDTFQFANHTVFGLHVRAGNGEKGDFLRKNRGLEDWDTWAFSVSELIAQMIRQEEWTKTSRPPLLFLAIDTDSILHKLQEHLQGILPLVSLPQEREADGLGVAFGNTIRVHKEKCLEKWRSSILDMMLLSDADVIVAGRPSSFTQSLPMSIALSRNHTNNDDSNIKSHPYCEVNRNATLYNCYSDFEDWCCNGKSSFHMEGIHPGYEYRRLPLALDQEDFSTKIQPRTTSGINALTTAVDPLLVRQRSPLGRRTPLPYDWTPMST</sequence>
<gene>
    <name evidence="2" type="ORF">CYCCA115_LOCUS17622</name>
</gene>
<dbReference type="AlphaFoldDB" id="A0AAD2G3W1"/>
<feature type="region of interest" description="Disordered" evidence="1">
    <location>
        <begin position="1"/>
        <end position="22"/>
    </location>
</feature>
<organism evidence="2 3">
    <name type="scientific">Cylindrotheca closterium</name>
    <dbReference type="NCBI Taxonomy" id="2856"/>
    <lineage>
        <taxon>Eukaryota</taxon>
        <taxon>Sar</taxon>
        <taxon>Stramenopiles</taxon>
        <taxon>Ochrophyta</taxon>
        <taxon>Bacillariophyta</taxon>
        <taxon>Bacillariophyceae</taxon>
        <taxon>Bacillariophycidae</taxon>
        <taxon>Bacillariales</taxon>
        <taxon>Bacillariaceae</taxon>
        <taxon>Cylindrotheca</taxon>
    </lineage>
</organism>
<evidence type="ECO:0000313" key="2">
    <source>
        <dbReference type="EMBL" id="CAJ1959201.1"/>
    </source>
</evidence>
<evidence type="ECO:0000313" key="3">
    <source>
        <dbReference type="Proteomes" id="UP001295423"/>
    </source>
</evidence>
<feature type="compositionally biased region" description="Basic and acidic residues" evidence="1">
    <location>
        <begin position="1"/>
        <end position="11"/>
    </location>
</feature>
<dbReference type="Proteomes" id="UP001295423">
    <property type="component" value="Unassembled WGS sequence"/>
</dbReference>
<reference evidence="2" key="1">
    <citation type="submission" date="2023-08" db="EMBL/GenBank/DDBJ databases">
        <authorList>
            <person name="Audoor S."/>
            <person name="Bilcke G."/>
        </authorList>
    </citation>
    <scope>NUCLEOTIDE SEQUENCE</scope>
</reference>
<dbReference type="EMBL" id="CAKOGP040001981">
    <property type="protein sequence ID" value="CAJ1959201.1"/>
    <property type="molecule type" value="Genomic_DNA"/>
</dbReference>
<name>A0AAD2G3W1_9STRA</name>
<evidence type="ECO:0000256" key="1">
    <source>
        <dbReference type="SAM" id="MobiDB-lite"/>
    </source>
</evidence>